<feature type="domain" description="DUF11" evidence="6">
    <location>
        <begin position="575"/>
        <end position="687"/>
    </location>
</feature>
<evidence type="ECO:0000256" key="2">
    <source>
        <dbReference type="ARBA" id="ARBA00022525"/>
    </source>
</evidence>
<proteinExistence type="predicted"/>
<dbReference type="Proteomes" id="UP001058290">
    <property type="component" value="Chromosome"/>
</dbReference>
<dbReference type="InterPro" id="IPR053784">
    <property type="entry name" value="Choice_anch_U_dom"/>
</dbReference>
<gene>
    <name evidence="8" type="ORF">N4T19_18370</name>
</gene>
<dbReference type="InterPro" id="IPR008964">
    <property type="entry name" value="Invasin/intimin_cell_adhesion"/>
</dbReference>
<organism evidence="8 9">
    <name type="scientific">Comamonas squillarum</name>
    <dbReference type="NCBI Taxonomy" id="2977320"/>
    <lineage>
        <taxon>Bacteria</taxon>
        <taxon>Pseudomonadati</taxon>
        <taxon>Pseudomonadota</taxon>
        <taxon>Betaproteobacteria</taxon>
        <taxon>Burkholderiales</taxon>
        <taxon>Comamonadaceae</taxon>
        <taxon>Comamonas</taxon>
    </lineage>
</organism>
<keyword evidence="9" id="KW-1185">Reference proteome</keyword>
<sequence length="1721" mass="177048">MYQKKRGRPLFTSWATVVGMLVLGLLYSISSAFAQAADAVCAEVKIVIEQKLSLERQAFDAKMVITNGLADQKLENVSIELKFLDANNNLVVATSDPNAQGATFFYRTDQVTGITSLQGGVIAPKAVAHINWLIIPAAGSGGSNPQGAVYYVGAKVSYTLDGKADSVDVAPESIVVRPQPELVLDYFLPRDVYADDAFTPETEAAEPFTLGVRIKNQGGGTSHKTKIDTAQPRIVENRQGLAISFQILGGYVGDQPAGKSLLLDFGDIESGTSKMGRWSMVTSLAGKFVEFNASFTHADSLGGAVTSLIKEVRTHTLVQDVRVDLAGRDKVRDFLAKDGDVYRVYESDGADTEVQNQTASAQMTVQGNNASLRFSPVAQGFAYARVPDPARGAKLPVQVTRSDGYIVPAENVWLSKERNEDLSWSYFLNIFDANTSGQYSIGFVAGAAEASIAGLVYRDSNANGLRDSGEPGIPVTEVKLSGTQASTGAAELQTSYTDAQGAFHFTNLKPGVYTLVVGVSDGLVDGAALAGSAGGQSEAGKFSSIELTAGSAAAGYLFAKRAAAPDNPDLEPKADLAVAAGASPATVKRGDKSTVTITAENLGPATSVATTVNVEIPAGLTVLSPSAAVGSYANGVWTLGDMATRSTAILTLEVQTDKDSSAKEFAVAARIGSSTKDDISSNNSASTLIRIQSSEAVTATQTADQGMRVLAYIGCGADTACAAQKRQAAQTVLATYDDEAEIVETAAAFQKALRAGDFSLLWLSGSLSDLSAHLQEEVRAAVLRGASLVVDGAADTHLRAIADIWGSYADQPLPNAALQLGTNALPLTNPSWALVADAPATTELRYASGETAAVRSSYGKGQVLAMGFDSLGEPLSGTEWTAWLQAQMVLSTPKLVDPMLAQSSVYLKTVIHNGDDKARQLTLSTALGNGAQLLSSKPAAAQSGDQLSWPMDLAAGAEQGVELWLQLPADAKAFSLESQLRNTADAVVVDSWSHNLRTIAQQQAEANARTALPAIAGLADAEKAQLVALFDQAADAVQQQKLGDAIAALLQAQEKLRALPQGGGRDAAWQPVAQWIGLVSAAWKDDGSATKSWTLAISSGNQQVAQIGTAFATPLQVRLADENGAPVAGQTLRFTAPASGASALFSNGTAALQVSTDAQGLASADAITANAVVGAYQVLASVDGVNTPASFDLRNSDAATPILTLQRVAGDNQTAHVGQAFAQRLQAKVVDAQGAAMAGHVVVFTLPSAAVGSATASFADGSQTASVSTDAQGLAISPVLTANSAEGSYQASATAAGVSGEATFALTNTAQPVQVLQLLGVAGSGQSAHVGAAFAQALAVKLVDGQGLGVANHSIRFELPSSGASATFAGGALQAEVQTDANGFASAPLLTANNTEGSFEVLASAGGVADGVRFALTNTAVTAPVLNLQVLAGGGQSAVVGTAFAEVIRVKLVNGQGEPVAGRVLSFSMPASGAGAVFAGGGLTAQATTDAQGLAASLMFSANATAGDYEVVVAMAGAPDVKLGLKNTPAPAGDKQVTIPTPTGTGTLKASVTGGGATCRFNPDKTAVKRAQGWLPLFDVLLFPHGVFEYELVGCDVGSTVTVTTEWPNLFGISNYMKYGPTPSSRGRSLWYVPKNLKLEGNRVSFTITDGQLGDDDLAANGVIKDPGGPVIQSGPLPADEQAVPVPGLGWLAVLMLSLLTGLAALAGLRRKGVLGASDGR</sequence>
<dbReference type="InterPro" id="IPR013783">
    <property type="entry name" value="Ig-like_fold"/>
</dbReference>
<keyword evidence="4" id="KW-0472">Membrane</keyword>
<dbReference type="Gene3D" id="2.60.40.10">
    <property type="entry name" value="Immunoglobulins"/>
    <property type="match status" value="5"/>
</dbReference>
<name>A0ABY5ZVE5_9BURK</name>
<dbReference type="EMBL" id="CP104377">
    <property type="protein sequence ID" value="UXC17644.1"/>
    <property type="molecule type" value="Genomic_DNA"/>
</dbReference>
<keyword evidence="4" id="KW-1133">Transmembrane helix</keyword>
<dbReference type="RefSeq" id="WP_260718722.1">
    <property type="nucleotide sequence ID" value="NZ_CP104377.1"/>
</dbReference>
<dbReference type="InterPro" id="IPR001434">
    <property type="entry name" value="OmcB-like_DUF11"/>
</dbReference>
<dbReference type="InterPro" id="IPR033764">
    <property type="entry name" value="Sdr_B"/>
</dbReference>
<dbReference type="SUPFAM" id="SSF117074">
    <property type="entry name" value="Hypothetical protein PA1324"/>
    <property type="match status" value="1"/>
</dbReference>
<dbReference type="NCBIfam" id="NF041766">
    <property type="entry name" value="choice_anch_U"/>
    <property type="match status" value="1"/>
</dbReference>
<keyword evidence="4" id="KW-0812">Transmembrane</keyword>
<dbReference type="Pfam" id="PF17210">
    <property type="entry name" value="SdrD_B"/>
    <property type="match status" value="1"/>
</dbReference>
<evidence type="ECO:0000313" key="8">
    <source>
        <dbReference type="EMBL" id="UXC17644.1"/>
    </source>
</evidence>
<dbReference type="SUPFAM" id="SSF49373">
    <property type="entry name" value="Invasin/intimin cell-adhesion fragments"/>
    <property type="match status" value="3"/>
</dbReference>
<dbReference type="Pfam" id="PF01345">
    <property type="entry name" value="DUF11"/>
    <property type="match status" value="1"/>
</dbReference>
<feature type="domain" description="SD-repeat containing protein B" evidence="7">
    <location>
        <begin position="451"/>
        <end position="539"/>
    </location>
</feature>
<keyword evidence="2" id="KW-0964">Secreted</keyword>
<accession>A0ABY5ZVE5</accession>
<evidence type="ECO:0008006" key="10">
    <source>
        <dbReference type="Google" id="ProtNLM"/>
    </source>
</evidence>
<comment type="subcellular location">
    <subcellularLocation>
        <location evidence="1">Secreted</location>
    </subcellularLocation>
</comment>
<evidence type="ECO:0000259" key="6">
    <source>
        <dbReference type="Pfam" id="PF01345"/>
    </source>
</evidence>
<evidence type="ECO:0000256" key="1">
    <source>
        <dbReference type="ARBA" id="ARBA00004613"/>
    </source>
</evidence>
<feature type="transmembrane region" description="Helical" evidence="4">
    <location>
        <begin position="1688"/>
        <end position="1709"/>
    </location>
</feature>
<feature type="chain" id="PRO_5047076338" description="DUF11 domain-containing protein" evidence="5">
    <location>
        <begin position="37"/>
        <end position="1721"/>
    </location>
</feature>
<evidence type="ECO:0000313" key="9">
    <source>
        <dbReference type="Proteomes" id="UP001058290"/>
    </source>
</evidence>
<evidence type="ECO:0000256" key="5">
    <source>
        <dbReference type="SAM" id="SignalP"/>
    </source>
</evidence>
<evidence type="ECO:0000256" key="4">
    <source>
        <dbReference type="SAM" id="Phobius"/>
    </source>
</evidence>
<feature type="signal peptide" evidence="5">
    <location>
        <begin position="1"/>
        <end position="36"/>
    </location>
</feature>
<protein>
    <recommendedName>
        <fullName evidence="10">DUF11 domain-containing protein</fullName>
    </recommendedName>
</protein>
<reference evidence="8" key="1">
    <citation type="submission" date="2022-09" db="EMBL/GenBank/DDBJ databases">
        <title>Bacterial diversity in gut of crayfish and pufferfish.</title>
        <authorList>
            <person name="Huang Y."/>
        </authorList>
    </citation>
    <scope>NUCLEOTIDE SEQUENCE</scope>
    <source>
        <strain evidence="8">PR12</strain>
    </source>
</reference>
<evidence type="ECO:0000256" key="3">
    <source>
        <dbReference type="ARBA" id="ARBA00022729"/>
    </source>
</evidence>
<keyword evidence="3 5" id="KW-0732">Signal</keyword>
<evidence type="ECO:0000259" key="7">
    <source>
        <dbReference type="Pfam" id="PF17210"/>
    </source>
</evidence>